<sequence length="84" mass="8982">MRIENHSEYVAAAERANALSDAPEGSDAAGERAVLIEALRKWDREHARENAHGPEDDPEPGSNDNPDDLPVAGLPGNLGKLQAD</sequence>
<proteinExistence type="predicted"/>
<evidence type="ECO:0000313" key="3">
    <source>
        <dbReference type="Proteomes" id="UP001596053"/>
    </source>
</evidence>
<organism evidence="2 3">
    <name type="scientific">Bosea eneae</name>
    <dbReference type="NCBI Taxonomy" id="151454"/>
    <lineage>
        <taxon>Bacteria</taxon>
        <taxon>Pseudomonadati</taxon>
        <taxon>Pseudomonadota</taxon>
        <taxon>Alphaproteobacteria</taxon>
        <taxon>Hyphomicrobiales</taxon>
        <taxon>Boseaceae</taxon>
        <taxon>Bosea</taxon>
    </lineage>
</organism>
<dbReference type="EMBL" id="JBHSLW010000016">
    <property type="protein sequence ID" value="MFC5420431.1"/>
    <property type="molecule type" value="Genomic_DNA"/>
</dbReference>
<dbReference type="Proteomes" id="UP001596053">
    <property type="component" value="Unassembled WGS sequence"/>
</dbReference>
<protein>
    <recommendedName>
        <fullName evidence="4">Transcriptional regulator</fullName>
    </recommendedName>
</protein>
<accession>A0ABW0IS25</accession>
<evidence type="ECO:0000256" key="1">
    <source>
        <dbReference type="SAM" id="MobiDB-lite"/>
    </source>
</evidence>
<name>A0ABW0IS25_9HYPH</name>
<evidence type="ECO:0008006" key="4">
    <source>
        <dbReference type="Google" id="ProtNLM"/>
    </source>
</evidence>
<reference evidence="3" key="1">
    <citation type="journal article" date="2019" name="Int. J. Syst. Evol. Microbiol.">
        <title>The Global Catalogue of Microorganisms (GCM) 10K type strain sequencing project: providing services to taxonomists for standard genome sequencing and annotation.</title>
        <authorList>
            <consortium name="The Broad Institute Genomics Platform"/>
            <consortium name="The Broad Institute Genome Sequencing Center for Infectious Disease"/>
            <person name="Wu L."/>
            <person name="Ma J."/>
        </authorList>
    </citation>
    <scope>NUCLEOTIDE SEQUENCE [LARGE SCALE GENOMIC DNA]</scope>
    <source>
        <strain evidence="3">NCAIM B.01391</strain>
    </source>
</reference>
<evidence type="ECO:0000313" key="2">
    <source>
        <dbReference type="EMBL" id="MFC5420431.1"/>
    </source>
</evidence>
<feature type="region of interest" description="Disordered" evidence="1">
    <location>
        <begin position="45"/>
        <end position="84"/>
    </location>
</feature>
<dbReference type="RefSeq" id="WP_377798828.1">
    <property type="nucleotide sequence ID" value="NZ_JBHSLW010000016.1"/>
</dbReference>
<keyword evidence="3" id="KW-1185">Reference proteome</keyword>
<gene>
    <name evidence="2" type="ORF">ACFPOB_12770</name>
</gene>
<feature type="compositionally biased region" description="Basic and acidic residues" evidence="1">
    <location>
        <begin position="45"/>
        <end position="55"/>
    </location>
</feature>
<comment type="caution">
    <text evidence="2">The sequence shown here is derived from an EMBL/GenBank/DDBJ whole genome shotgun (WGS) entry which is preliminary data.</text>
</comment>